<reference evidence="3" key="3">
    <citation type="submission" date="2022-12" db="EMBL/GenBank/DDBJ databases">
        <title>Distinct polysaccharide growth profiles of human intestinal Prevotella copri isolates.</title>
        <authorList>
            <person name="Fehlner-Peach H."/>
            <person name="Magnabosco C."/>
            <person name="Raghavan V."/>
            <person name="Scher J.U."/>
            <person name="Tett A."/>
            <person name="Cox L.M."/>
            <person name="Gottsegen C."/>
            <person name="Watters A."/>
            <person name="Wiltshire- Gordon J.D."/>
            <person name="Segata N."/>
            <person name="Bonneau R."/>
            <person name="Littman D.R."/>
        </authorList>
    </citation>
    <scope>NUCLEOTIDE SEQUENCE</scope>
    <source>
        <strain evidence="3">IP54</strain>
    </source>
</reference>
<organism evidence="3 4">
    <name type="scientific">Segatella copri</name>
    <dbReference type="NCBI Taxonomy" id="165179"/>
    <lineage>
        <taxon>Bacteria</taxon>
        <taxon>Pseudomonadati</taxon>
        <taxon>Bacteroidota</taxon>
        <taxon>Bacteroidia</taxon>
        <taxon>Bacteroidales</taxon>
        <taxon>Prevotellaceae</taxon>
        <taxon>Segatella</taxon>
    </lineage>
</organism>
<proteinExistence type="predicted"/>
<evidence type="ECO:0000313" key="4">
    <source>
        <dbReference type="Proteomes" id="UP000420635"/>
    </source>
</evidence>
<comment type="caution">
    <text evidence="3">The sequence shown here is derived from an EMBL/GenBank/DDBJ whole genome shotgun (WGS) entry which is preliminary data.</text>
</comment>
<dbReference type="RefSeq" id="WP_125104240.1">
    <property type="nucleotide sequence ID" value="NZ_JAHOEI010000010.1"/>
</dbReference>
<feature type="transmembrane region" description="Helical" evidence="1">
    <location>
        <begin position="7"/>
        <end position="27"/>
    </location>
</feature>
<dbReference type="EMBL" id="VZBQ01000011">
    <property type="protein sequence ID" value="MQN88583.1"/>
    <property type="molecule type" value="Genomic_DNA"/>
</dbReference>
<dbReference type="Proteomes" id="UP001196765">
    <property type="component" value="Unassembled WGS sequence"/>
</dbReference>
<keyword evidence="1" id="KW-1133">Transmembrane helix</keyword>
<sequence>MKKSKVFKWALLIALATWFTFSFIVLIGEEDPKNPLTLIQFFFMKAGALASTLVTGFCFARLNEKGFLPDLSKLIDEEE</sequence>
<keyword evidence="1" id="KW-0812">Transmembrane</keyword>
<gene>
    <name evidence="3" type="ORF">F7D59_01530</name>
    <name evidence="2" type="ORF">KSW82_04715</name>
</gene>
<reference evidence="2" key="2">
    <citation type="submission" date="2021-06" db="EMBL/GenBank/DDBJ databases">
        <title>Collection of gut derived symbiotic bacterial strains cultured from healthy donors.</title>
        <authorList>
            <person name="Lin H."/>
            <person name="Littmann E."/>
            <person name="Pamer E.G."/>
        </authorList>
    </citation>
    <scope>NUCLEOTIDE SEQUENCE</scope>
    <source>
        <strain evidence="2">MSK.21.74</strain>
    </source>
</reference>
<evidence type="ECO:0000256" key="1">
    <source>
        <dbReference type="SAM" id="Phobius"/>
    </source>
</evidence>
<protein>
    <submittedName>
        <fullName evidence="3">Uncharacterized protein</fullName>
    </submittedName>
</protein>
<evidence type="ECO:0000313" key="3">
    <source>
        <dbReference type="EMBL" id="MQN88583.1"/>
    </source>
</evidence>
<keyword evidence="1" id="KW-0472">Membrane</keyword>
<reference evidence="4" key="1">
    <citation type="submission" date="2019-09" db="EMBL/GenBank/DDBJ databases">
        <title>Distinct polysaccharide growth profiles of human intestinal Prevotella copri isolates.</title>
        <authorList>
            <person name="Fehlner-Peach H."/>
            <person name="Magnabosco C."/>
            <person name="Raghavan V."/>
            <person name="Scher J.U."/>
            <person name="Tett A."/>
            <person name="Cox L.M."/>
            <person name="Gottsegen C."/>
            <person name="Watters A."/>
            <person name="Wiltshire- Gordon J.D."/>
            <person name="Segata N."/>
            <person name="Bonneau R."/>
            <person name="Littman D.R."/>
        </authorList>
    </citation>
    <scope>NUCLEOTIDE SEQUENCE [LARGE SCALE GENOMIC DNA]</scope>
    <source>
        <strain evidence="4">iP54</strain>
    </source>
</reference>
<feature type="transmembrane region" description="Helical" evidence="1">
    <location>
        <begin position="39"/>
        <end position="60"/>
    </location>
</feature>
<dbReference type="Proteomes" id="UP000420635">
    <property type="component" value="Unassembled WGS sequence"/>
</dbReference>
<name>A0A646HPP2_9BACT</name>
<dbReference type="EMBL" id="JAHOEI010000010">
    <property type="protein sequence ID" value="MBV3387041.1"/>
    <property type="molecule type" value="Genomic_DNA"/>
</dbReference>
<accession>A0A646HPP2</accession>
<evidence type="ECO:0000313" key="2">
    <source>
        <dbReference type="EMBL" id="MBV3387041.1"/>
    </source>
</evidence>
<dbReference type="AlphaFoldDB" id="A0A646HPP2"/>